<organism evidence="2 3">
    <name type="scientific">Adineta ricciae</name>
    <name type="common">Rotifer</name>
    <dbReference type="NCBI Taxonomy" id="249248"/>
    <lineage>
        <taxon>Eukaryota</taxon>
        <taxon>Metazoa</taxon>
        <taxon>Spiralia</taxon>
        <taxon>Gnathifera</taxon>
        <taxon>Rotifera</taxon>
        <taxon>Eurotatoria</taxon>
        <taxon>Bdelloidea</taxon>
        <taxon>Adinetida</taxon>
        <taxon>Adinetidae</taxon>
        <taxon>Adineta</taxon>
    </lineage>
</organism>
<gene>
    <name evidence="2" type="ORF">EDS130_LOCUS44107</name>
</gene>
<feature type="transmembrane region" description="Helical" evidence="1">
    <location>
        <begin position="33"/>
        <end position="52"/>
    </location>
</feature>
<comment type="caution">
    <text evidence="2">The sequence shown here is derived from an EMBL/GenBank/DDBJ whole genome shotgun (WGS) entry which is preliminary data.</text>
</comment>
<evidence type="ECO:0000313" key="2">
    <source>
        <dbReference type="EMBL" id="CAF1524503.1"/>
    </source>
</evidence>
<dbReference type="EMBL" id="CAJNOJ010000805">
    <property type="protein sequence ID" value="CAF1524503.1"/>
    <property type="molecule type" value="Genomic_DNA"/>
</dbReference>
<reference evidence="2" key="1">
    <citation type="submission" date="2021-02" db="EMBL/GenBank/DDBJ databases">
        <authorList>
            <person name="Nowell W R."/>
        </authorList>
    </citation>
    <scope>NUCLEOTIDE SEQUENCE</scope>
</reference>
<protein>
    <submittedName>
        <fullName evidence="2">Uncharacterized protein</fullName>
    </submittedName>
</protein>
<dbReference type="OrthoDB" id="10009066at2759"/>
<accession>A0A815V4D5</accession>
<evidence type="ECO:0000313" key="3">
    <source>
        <dbReference type="Proteomes" id="UP000663852"/>
    </source>
</evidence>
<dbReference type="AlphaFoldDB" id="A0A815V4D5"/>
<evidence type="ECO:0000256" key="1">
    <source>
        <dbReference type="SAM" id="Phobius"/>
    </source>
</evidence>
<keyword evidence="1" id="KW-0472">Membrane</keyword>
<proteinExistence type="predicted"/>
<dbReference type="Proteomes" id="UP000663852">
    <property type="component" value="Unassembled WGS sequence"/>
</dbReference>
<keyword evidence="1" id="KW-1133">Transmembrane helix</keyword>
<name>A0A815V4D5_ADIRI</name>
<keyword evidence="1" id="KW-0812">Transmembrane</keyword>
<feature type="transmembrane region" description="Helical" evidence="1">
    <location>
        <begin position="73"/>
        <end position="89"/>
    </location>
</feature>
<sequence length="90" mass="10430">MLMIIIIFGSLTYRNIRGTIVLAEQQADRRLIRMIFSQVILLFIDTILLGGYQTYNTITSGMMKNQDRLLKEYLAYAIISTMATFYHVIC</sequence>